<evidence type="ECO:0000313" key="1">
    <source>
        <dbReference type="EMBL" id="EGG17481.1"/>
    </source>
</evidence>
<protein>
    <recommendedName>
        <fullName evidence="3">Leucine-rich repeat-containing protein</fullName>
    </recommendedName>
</protein>
<dbReference type="KEGG" id="dfa:DFA_08477"/>
<dbReference type="GeneID" id="14869847"/>
<dbReference type="Proteomes" id="UP000007797">
    <property type="component" value="Unassembled WGS sequence"/>
</dbReference>
<dbReference type="RefSeq" id="XP_004355965.1">
    <property type="nucleotide sequence ID" value="XM_004355912.1"/>
</dbReference>
<dbReference type="SUPFAM" id="SSF52047">
    <property type="entry name" value="RNI-like"/>
    <property type="match status" value="1"/>
</dbReference>
<sequence>MSNSRLESTSTSTSSSSRSSSMTLLSCHISLSNAQQTLPDDERIQYGLLIPQNQSLCLASSPGVTFTCSNQTFDGQYRIVKISASVVTFTNGGSPSSSLTSLTMPALKNIDINANGVANPSINVLELLKSVKSLEEIYFQNDPSIKPLSDFNNFPNLTYFRLSNLYKTPFIVPHGFLNNSIKLEEIHLSSPVTSITIDDSLHFPSLFRYNFHSNCTYGSHHINLTSKSFPKLRSLSVYPYGGSNTTIYLNTNTPNIKMALIIVRLIDR</sequence>
<dbReference type="EMBL" id="GL883021">
    <property type="protein sequence ID" value="EGG17481.1"/>
    <property type="molecule type" value="Genomic_DNA"/>
</dbReference>
<evidence type="ECO:0008006" key="3">
    <source>
        <dbReference type="Google" id="ProtNLM"/>
    </source>
</evidence>
<dbReference type="InterPro" id="IPR032675">
    <property type="entry name" value="LRR_dom_sf"/>
</dbReference>
<name>F4Q6A7_CACFS</name>
<evidence type="ECO:0000313" key="2">
    <source>
        <dbReference type="Proteomes" id="UP000007797"/>
    </source>
</evidence>
<dbReference type="Gene3D" id="3.80.10.10">
    <property type="entry name" value="Ribonuclease Inhibitor"/>
    <property type="match status" value="1"/>
</dbReference>
<proteinExistence type="predicted"/>
<gene>
    <name evidence="1" type="ORF">DFA_08477</name>
</gene>
<accession>F4Q6A7</accession>
<reference evidence="2" key="1">
    <citation type="journal article" date="2011" name="Genome Res.">
        <title>Phylogeny-wide analysis of social amoeba genomes highlights ancient origins for complex intercellular communication.</title>
        <authorList>
            <person name="Heidel A.J."/>
            <person name="Lawal H.M."/>
            <person name="Felder M."/>
            <person name="Schilde C."/>
            <person name="Helps N.R."/>
            <person name="Tunggal B."/>
            <person name="Rivero F."/>
            <person name="John U."/>
            <person name="Schleicher M."/>
            <person name="Eichinger L."/>
            <person name="Platzer M."/>
            <person name="Noegel A.A."/>
            <person name="Schaap P."/>
            <person name="Gloeckner G."/>
        </authorList>
    </citation>
    <scope>NUCLEOTIDE SEQUENCE [LARGE SCALE GENOMIC DNA]</scope>
    <source>
        <strain evidence="2">SH3</strain>
    </source>
</reference>
<dbReference type="AlphaFoldDB" id="F4Q6A7"/>
<dbReference type="OrthoDB" id="10027416at2759"/>
<keyword evidence="2" id="KW-1185">Reference proteome</keyword>
<organism evidence="1 2">
    <name type="scientific">Cavenderia fasciculata</name>
    <name type="common">Slime mold</name>
    <name type="synonym">Dictyostelium fasciculatum</name>
    <dbReference type="NCBI Taxonomy" id="261658"/>
    <lineage>
        <taxon>Eukaryota</taxon>
        <taxon>Amoebozoa</taxon>
        <taxon>Evosea</taxon>
        <taxon>Eumycetozoa</taxon>
        <taxon>Dictyostelia</taxon>
        <taxon>Acytosteliales</taxon>
        <taxon>Cavenderiaceae</taxon>
        <taxon>Cavenderia</taxon>
    </lineage>
</organism>